<dbReference type="InterPro" id="IPR004638">
    <property type="entry name" value="EmrB-like"/>
</dbReference>
<feature type="transmembrane region" description="Helical" evidence="7">
    <location>
        <begin position="113"/>
        <end position="137"/>
    </location>
</feature>
<gene>
    <name evidence="9" type="ORF">SAMN05443507_1245</name>
</gene>
<feature type="transmembrane region" description="Helical" evidence="7">
    <location>
        <begin position="21"/>
        <end position="45"/>
    </location>
</feature>
<accession>A0A1M6VRI3</accession>
<feature type="transmembrane region" description="Helical" evidence="7">
    <location>
        <begin position="57"/>
        <end position="76"/>
    </location>
</feature>
<keyword evidence="2" id="KW-0813">Transport</keyword>
<dbReference type="NCBIfam" id="TIGR00711">
    <property type="entry name" value="efflux_EmrB"/>
    <property type="match status" value="1"/>
</dbReference>
<evidence type="ECO:0000259" key="8">
    <source>
        <dbReference type="PROSITE" id="PS50850"/>
    </source>
</evidence>
<dbReference type="STRING" id="1830138.SAMN05443507_1245"/>
<dbReference type="PANTHER" id="PTHR23501">
    <property type="entry name" value="MAJOR FACILITATOR SUPERFAMILY"/>
    <property type="match status" value="1"/>
</dbReference>
<dbReference type="EMBL" id="FRAF01000024">
    <property type="protein sequence ID" value="SHK83836.1"/>
    <property type="molecule type" value="Genomic_DNA"/>
</dbReference>
<evidence type="ECO:0000256" key="6">
    <source>
        <dbReference type="ARBA" id="ARBA00023136"/>
    </source>
</evidence>
<dbReference type="CDD" id="cd17502">
    <property type="entry name" value="MFS_Azr1_MDR_like"/>
    <property type="match status" value="1"/>
</dbReference>
<dbReference type="PRINTS" id="PR01036">
    <property type="entry name" value="TCRTETB"/>
</dbReference>
<dbReference type="Proteomes" id="UP000184016">
    <property type="component" value="Unassembled WGS sequence"/>
</dbReference>
<dbReference type="RefSeq" id="WP_242650324.1">
    <property type="nucleotide sequence ID" value="NZ_FRAF01000024.1"/>
</dbReference>
<keyword evidence="4 7" id="KW-0812">Transmembrane</keyword>
<keyword evidence="10" id="KW-1185">Reference proteome</keyword>
<reference evidence="10" key="1">
    <citation type="submission" date="2016-11" db="EMBL/GenBank/DDBJ databases">
        <authorList>
            <person name="Varghese N."/>
            <person name="Submissions S."/>
        </authorList>
    </citation>
    <scope>NUCLEOTIDE SEQUENCE [LARGE SCALE GENOMIC DNA]</scope>
    <source>
        <strain evidence="10">USBA-503</strain>
    </source>
</reference>
<sequence length="509" mass="55531">MHYQPYTDAMKNDKHLSTNRPSVTAAVMVATFLTAMDSTVVSTAMPTIISDLGGIRLISWVFAVYLLTSAVTTPIWGKLSDLWGRKWMFTIGTLLFMVGSMLSGASHTMTQLIIFRAFQGIGAGAVLPITLTIVGDLYPYEQRAKMQGLFSAIWGIAGVLGPLVGGFFVDVLSWRWIFYINLPIGVISIVLLILFLHEPFERKKRKIDFLGAVVFSMAITAFLYSLLAGGQTFAWSSMVIVGLFIFSAIWLALFVFLEWRSSEPMVPLKLFSHRTILVSNIASFFISAVLIGLTSYLPFWIQGLLGHSATNAGLTLTPMSIGWPIGATLGGRLLISLGPKKTSGIGVLALLAGGIWLATASLATPQWVLIAIMLIMGFGFGFATTAYTVVVQSSVGWSMRGSATASNQFVRTLGQTVGIAVFGSWFNQKILLYTKLHPTLGGKYANSALNALLNPATAVRLPSHIADFFRHALVYGLHSVYLIMLWVVILSLIATVWVPNRRPEIMAEE</sequence>
<feature type="transmembrane region" description="Helical" evidence="7">
    <location>
        <begin position="233"/>
        <end position="257"/>
    </location>
</feature>
<dbReference type="InterPro" id="IPR011701">
    <property type="entry name" value="MFS"/>
</dbReference>
<feature type="transmembrane region" description="Helical" evidence="7">
    <location>
        <begin position="345"/>
        <end position="363"/>
    </location>
</feature>
<feature type="transmembrane region" description="Helical" evidence="7">
    <location>
        <begin position="277"/>
        <end position="301"/>
    </location>
</feature>
<evidence type="ECO:0000313" key="10">
    <source>
        <dbReference type="Proteomes" id="UP000184016"/>
    </source>
</evidence>
<feature type="transmembrane region" description="Helical" evidence="7">
    <location>
        <begin position="369"/>
        <end position="390"/>
    </location>
</feature>
<dbReference type="Gene3D" id="1.20.1250.20">
    <property type="entry name" value="MFS general substrate transporter like domains"/>
    <property type="match status" value="2"/>
</dbReference>
<keyword evidence="3" id="KW-1003">Cell membrane</keyword>
<keyword evidence="5 7" id="KW-1133">Transmembrane helix</keyword>
<evidence type="ECO:0000256" key="5">
    <source>
        <dbReference type="ARBA" id="ARBA00022989"/>
    </source>
</evidence>
<feature type="transmembrane region" description="Helical" evidence="7">
    <location>
        <begin position="321"/>
        <end position="338"/>
    </location>
</feature>
<dbReference type="Pfam" id="PF07690">
    <property type="entry name" value="MFS_1"/>
    <property type="match status" value="1"/>
</dbReference>
<evidence type="ECO:0000256" key="7">
    <source>
        <dbReference type="SAM" id="Phobius"/>
    </source>
</evidence>
<organism evidence="9 10">
    <name type="scientific">Alicyclobacillus tolerans</name>
    <dbReference type="NCBI Taxonomy" id="90970"/>
    <lineage>
        <taxon>Bacteria</taxon>
        <taxon>Bacillati</taxon>
        <taxon>Bacillota</taxon>
        <taxon>Bacilli</taxon>
        <taxon>Bacillales</taxon>
        <taxon>Alicyclobacillaceae</taxon>
        <taxon>Alicyclobacillus</taxon>
    </lineage>
</organism>
<protein>
    <submittedName>
        <fullName evidence="9">Drug resistance transporter, EmrB/QacA subfamily</fullName>
    </submittedName>
</protein>
<dbReference type="SUPFAM" id="SSF103473">
    <property type="entry name" value="MFS general substrate transporter"/>
    <property type="match status" value="1"/>
</dbReference>
<dbReference type="PROSITE" id="PS50850">
    <property type="entry name" value="MFS"/>
    <property type="match status" value="1"/>
</dbReference>
<feature type="transmembrane region" description="Helical" evidence="7">
    <location>
        <begin position="209"/>
        <end position="227"/>
    </location>
</feature>
<evidence type="ECO:0000313" key="9">
    <source>
        <dbReference type="EMBL" id="SHK83836.1"/>
    </source>
</evidence>
<dbReference type="GO" id="GO:0005886">
    <property type="term" value="C:plasma membrane"/>
    <property type="evidence" value="ECO:0007669"/>
    <property type="project" value="UniProtKB-SubCell"/>
</dbReference>
<feature type="transmembrane region" description="Helical" evidence="7">
    <location>
        <begin position="176"/>
        <end position="197"/>
    </location>
</feature>
<comment type="subcellular location">
    <subcellularLocation>
        <location evidence="1">Cell membrane</location>
        <topology evidence="1">Multi-pass membrane protein</topology>
    </subcellularLocation>
</comment>
<dbReference type="InterPro" id="IPR036259">
    <property type="entry name" value="MFS_trans_sf"/>
</dbReference>
<proteinExistence type="predicted"/>
<evidence type="ECO:0000256" key="4">
    <source>
        <dbReference type="ARBA" id="ARBA00022692"/>
    </source>
</evidence>
<evidence type="ECO:0000256" key="1">
    <source>
        <dbReference type="ARBA" id="ARBA00004651"/>
    </source>
</evidence>
<evidence type="ECO:0000256" key="3">
    <source>
        <dbReference type="ARBA" id="ARBA00022475"/>
    </source>
</evidence>
<dbReference type="InterPro" id="IPR020846">
    <property type="entry name" value="MFS_dom"/>
</dbReference>
<dbReference type="AlphaFoldDB" id="A0A1M6VRI3"/>
<dbReference type="FunFam" id="1.20.1720.10:FF:000004">
    <property type="entry name" value="EmrB/QacA family drug resistance transporter"/>
    <property type="match status" value="1"/>
</dbReference>
<feature type="transmembrane region" description="Helical" evidence="7">
    <location>
        <begin position="149"/>
        <end position="170"/>
    </location>
</feature>
<evidence type="ECO:0000256" key="2">
    <source>
        <dbReference type="ARBA" id="ARBA00022448"/>
    </source>
</evidence>
<feature type="transmembrane region" description="Helical" evidence="7">
    <location>
        <begin position="472"/>
        <end position="498"/>
    </location>
</feature>
<dbReference type="GO" id="GO:0022857">
    <property type="term" value="F:transmembrane transporter activity"/>
    <property type="evidence" value="ECO:0007669"/>
    <property type="project" value="InterPro"/>
</dbReference>
<name>A0A1M6VRI3_9BACL</name>
<feature type="domain" description="Major facilitator superfamily (MFS) profile" evidence="8">
    <location>
        <begin position="23"/>
        <end position="503"/>
    </location>
</feature>
<dbReference type="PANTHER" id="PTHR23501:SF191">
    <property type="entry name" value="VACUOLAR BASIC AMINO ACID TRANSPORTER 4"/>
    <property type="match status" value="1"/>
</dbReference>
<keyword evidence="6 7" id="KW-0472">Membrane</keyword>
<feature type="transmembrane region" description="Helical" evidence="7">
    <location>
        <begin position="88"/>
        <end position="107"/>
    </location>
</feature>